<evidence type="ECO:0000313" key="4">
    <source>
        <dbReference type="Proteomes" id="UP000570595"/>
    </source>
</evidence>
<organism evidence="3 4">
    <name type="scientific">Perkinsus olseni</name>
    <name type="common">Perkinsus atlanticus</name>
    <dbReference type="NCBI Taxonomy" id="32597"/>
    <lineage>
        <taxon>Eukaryota</taxon>
        <taxon>Sar</taxon>
        <taxon>Alveolata</taxon>
        <taxon>Perkinsozoa</taxon>
        <taxon>Perkinsea</taxon>
        <taxon>Perkinsida</taxon>
        <taxon>Perkinsidae</taxon>
        <taxon>Perkinsus</taxon>
    </lineage>
</organism>
<feature type="region of interest" description="Disordered" evidence="2">
    <location>
        <begin position="1"/>
        <end position="24"/>
    </location>
</feature>
<protein>
    <submittedName>
        <fullName evidence="3">Uncharacterized protein</fullName>
    </submittedName>
</protein>
<dbReference type="Pfam" id="PF02515">
    <property type="entry name" value="CoA_transf_3"/>
    <property type="match status" value="1"/>
</dbReference>
<dbReference type="InterPro" id="IPR003673">
    <property type="entry name" value="CoA-Trfase_fam_III"/>
</dbReference>
<accession>A0A7J6LNL3</accession>
<dbReference type="SUPFAM" id="SSF89796">
    <property type="entry name" value="CoA-transferase family III (CaiB/BaiF)"/>
    <property type="match status" value="1"/>
</dbReference>
<evidence type="ECO:0000313" key="3">
    <source>
        <dbReference type="EMBL" id="KAF4660892.1"/>
    </source>
</evidence>
<dbReference type="AlphaFoldDB" id="A0A7J6LNL3"/>
<dbReference type="InterPro" id="IPR023606">
    <property type="entry name" value="CoA-Trfase_III_dom_1_sf"/>
</dbReference>
<proteinExistence type="inferred from homology"/>
<dbReference type="EMBL" id="JABAHT010000216">
    <property type="protein sequence ID" value="KAF4660892.1"/>
    <property type="molecule type" value="Genomic_DNA"/>
</dbReference>
<name>A0A7J6LNL3_PEROL</name>
<sequence>MGLAAGGSELYEGGRQPSISPSATLRFPRELQQRLVTWGESAPGSPEWGQAGEKLATPLGYTLDQQCDVVSVAIAMAGVMNIRPLQQRLALTATHLGRRAYSSTPASTASLPLRGVRVVDLSRILAGPYCGMMLADYGAGKGVVRAL</sequence>
<reference evidence="3 4" key="1">
    <citation type="submission" date="2020-04" db="EMBL/GenBank/DDBJ databases">
        <title>Perkinsus olseni comparative genomics.</title>
        <authorList>
            <person name="Bogema D.R."/>
        </authorList>
    </citation>
    <scope>NUCLEOTIDE SEQUENCE [LARGE SCALE GENOMIC DNA]</scope>
    <source>
        <strain evidence="3">ATCC PRA-179</strain>
    </source>
</reference>
<dbReference type="OrthoDB" id="16747at2759"/>
<gene>
    <name evidence="3" type="ORF">FOZ61_003684</name>
</gene>
<dbReference type="GO" id="GO:0003824">
    <property type="term" value="F:catalytic activity"/>
    <property type="evidence" value="ECO:0007669"/>
    <property type="project" value="InterPro"/>
</dbReference>
<dbReference type="Proteomes" id="UP000570595">
    <property type="component" value="Unassembled WGS sequence"/>
</dbReference>
<comment type="similarity">
    <text evidence="1">Belongs to the CoA-transferase III family.</text>
</comment>
<evidence type="ECO:0000256" key="2">
    <source>
        <dbReference type="SAM" id="MobiDB-lite"/>
    </source>
</evidence>
<dbReference type="Gene3D" id="3.40.50.10540">
    <property type="entry name" value="Crotonobetainyl-coa:carnitine coa-transferase, domain 1"/>
    <property type="match status" value="1"/>
</dbReference>
<comment type="caution">
    <text evidence="3">The sequence shown here is derived from an EMBL/GenBank/DDBJ whole genome shotgun (WGS) entry which is preliminary data.</text>
</comment>
<evidence type="ECO:0000256" key="1">
    <source>
        <dbReference type="ARBA" id="ARBA00008383"/>
    </source>
</evidence>